<keyword evidence="1" id="KW-0732">Signal</keyword>
<feature type="signal peptide" evidence="1">
    <location>
        <begin position="1"/>
        <end position="23"/>
    </location>
</feature>
<evidence type="ECO:0000313" key="2">
    <source>
        <dbReference type="EMBL" id="SFD49645.1"/>
    </source>
</evidence>
<keyword evidence="3" id="KW-1185">Reference proteome</keyword>
<evidence type="ECO:0000256" key="1">
    <source>
        <dbReference type="SAM" id="SignalP"/>
    </source>
</evidence>
<organism evidence="2 3">
    <name type="scientific">Spirosoma endophyticum</name>
    <dbReference type="NCBI Taxonomy" id="662367"/>
    <lineage>
        <taxon>Bacteria</taxon>
        <taxon>Pseudomonadati</taxon>
        <taxon>Bacteroidota</taxon>
        <taxon>Cytophagia</taxon>
        <taxon>Cytophagales</taxon>
        <taxon>Cytophagaceae</taxon>
        <taxon>Spirosoma</taxon>
    </lineage>
</organism>
<evidence type="ECO:0008006" key="4">
    <source>
        <dbReference type="Google" id="ProtNLM"/>
    </source>
</evidence>
<reference evidence="2 3" key="1">
    <citation type="submission" date="2016-10" db="EMBL/GenBank/DDBJ databases">
        <authorList>
            <person name="de Groot N.N."/>
        </authorList>
    </citation>
    <scope>NUCLEOTIDE SEQUENCE [LARGE SCALE GENOMIC DNA]</scope>
    <source>
        <strain evidence="2 3">DSM 26130</strain>
    </source>
</reference>
<dbReference type="EMBL" id="FOLQ01000005">
    <property type="protein sequence ID" value="SFD49645.1"/>
    <property type="molecule type" value="Genomic_DNA"/>
</dbReference>
<proteinExistence type="predicted"/>
<dbReference type="Proteomes" id="UP000198598">
    <property type="component" value="Unassembled WGS sequence"/>
</dbReference>
<dbReference type="RefSeq" id="WP_093827670.1">
    <property type="nucleotide sequence ID" value="NZ_FOLQ01000005.1"/>
</dbReference>
<dbReference type="OrthoDB" id="961131at2"/>
<name>A0A1I1ST66_9BACT</name>
<gene>
    <name evidence="2" type="ORF">SAMN05216167_105220</name>
</gene>
<sequence>MKTLAQSLLTALLLSTATLVSTAATTAKNPTNTAITASYKVAVFPSPSASKLNVYVERAPGQFMLISLKTLDGALLGKQLVGKKEGSFHFQFDLSDLQDGKYTIEVASGSDVTVHPITLSTKTPTAATRTLTLN</sequence>
<accession>A0A1I1ST66</accession>
<evidence type="ECO:0000313" key="3">
    <source>
        <dbReference type="Proteomes" id="UP000198598"/>
    </source>
</evidence>
<feature type="chain" id="PRO_5011617986" description="Por secretion system C-terminal sorting domain-containing protein" evidence="1">
    <location>
        <begin position="24"/>
        <end position="134"/>
    </location>
</feature>
<dbReference type="AlphaFoldDB" id="A0A1I1ST66"/>
<protein>
    <recommendedName>
        <fullName evidence="4">Por secretion system C-terminal sorting domain-containing protein</fullName>
    </recommendedName>
</protein>